<feature type="compositionally biased region" description="Polar residues" evidence="1">
    <location>
        <begin position="283"/>
        <end position="293"/>
    </location>
</feature>
<feature type="compositionally biased region" description="Low complexity" evidence="1">
    <location>
        <begin position="238"/>
        <end position="247"/>
    </location>
</feature>
<protein>
    <recommendedName>
        <fullName evidence="2">DnaT DNA-binding domain-containing protein</fullName>
    </recommendedName>
</protein>
<dbReference type="RefSeq" id="WP_101761648.1">
    <property type="nucleotide sequence ID" value="NZ_PJRT01000005.1"/>
</dbReference>
<evidence type="ECO:0000313" key="3">
    <source>
        <dbReference type="EMBL" id="PLR26332.1"/>
    </source>
</evidence>
<dbReference type="EMBL" id="PJRT01000005">
    <property type="protein sequence ID" value="PLR26332.1"/>
    <property type="molecule type" value="Genomic_DNA"/>
</dbReference>
<proteinExistence type="predicted"/>
<dbReference type="Gene3D" id="1.10.8.1180">
    <property type="match status" value="1"/>
</dbReference>
<accession>A0ABX4SV93</accession>
<keyword evidence="4" id="KW-1185">Reference proteome</keyword>
<feature type="compositionally biased region" description="Low complexity" evidence="1">
    <location>
        <begin position="295"/>
        <end position="327"/>
    </location>
</feature>
<dbReference type="Pfam" id="PF17948">
    <property type="entry name" value="DnaT"/>
    <property type="match status" value="1"/>
</dbReference>
<gene>
    <name evidence="3" type="ORF">PZBJ_05990</name>
</gene>
<name>A0ABX4SV93_9GAMM</name>
<feature type="compositionally biased region" description="Polar residues" evidence="1">
    <location>
        <begin position="252"/>
        <end position="263"/>
    </location>
</feature>
<sequence length="581" mass="63396">MFAKKMKSPEVLSSHPKVHLMAQHLLIPPRSVSEDSHRVKPVGSIRDKRDITVAGLLKFWSVAKHHARNGVIPDADLSYIDAVVNHPGFGQAMQKVGWVKYDKRRNCLVLPEMKGEQKKVEVKKSQAALRQQRYRMRLKVRNWIVEGRRAAAELANSSRFKNQTVVIKHDEVYDEEGRLLKLGSITVDGKTTHVGYCYPQHKTTQKHGRPSWASDISISDSCDKPGVTSSVTPDDSGVTQSVTSSVTPGDSGVTQSVTDSVTPGDSGVTQSVTGSVTSGDSGATQSVPNSVTPRVSGVTQSVTGSVTPADSGVTQSVTGSVTSGDSGATQSVPNSVTPRVSGVTQSVTGSVTPADSGVTRNTPGGLTRVIPSRARTRFSFLRSKTLKSKPKTTHIAREKISWPVDNFDPNSKITLTPDWLTDFPAPWVSKSSPRKTRPSGCAFDAMRNVTQSVTILRTGYSATCVTRKRAAYGSTAGGNEQSTEQAKFRLDPHWTTSSQFLKHARHIGIELDSDVSKYELSEFVNYWMEEGAQHTQKQWETKLARFIGKGRKRATKHATRRQDFTIPTSMDYAIPHGFHGG</sequence>
<dbReference type="Proteomes" id="UP000234296">
    <property type="component" value="Unassembled WGS sequence"/>
</dbReference>
<dbReference type="InterPro" id="IPR040480">
    <property type="entry name" value="DnaT_DNA_bind"/>
</dbReference>
<evidence type="ECO:0000256" key="1">
    <source>
        <dbReference type="SAM" id="MobiDB-lite"/>
    </source>
</evidence>
<evidence type="ECO:0000313" key="4">
    <source>
        <dbReference type="Proteomes" id="UP000234296"/>
    </source>
</evidence>
<comment type="caution">
    <text evidence="3">The sequence shown here is derived from an EMBL/GenBank/DDBJ whole genome shotgun (WGS) entry which is preliminary data.</text>
</comment>
<feature type="domain" description="DnaT DNA-binding" evidence="2">
    <location>
        <begin position="488"/>
        <end position="557"/>
    </location>
</feature>
<feature type="compositionally biased region" description="Polar residues" evidence="1">
    <location>
        <begin position="328"/>
        <end position="338"/>
    </location>
</feature>
<reference evidence="4" key="1">
    <citation type="submission" date="2017-12" db="EMBL/GenBank/DDBJ databases">
        <title>The genome sequence of Pantoea sp. 596.</title>
        <authorList>
            <person name="Gao J."/>
            <person name="Mao X."/>
            <person name="Sun J."/>
        </authorList>
    </citation>
    <scope>NUCLEOTIDE SEQUENCE [LARGE SCALE GENOMIC DNA]</scope>
    <source>
        <strain evidence="4">596</strain>
    </source>
</reference>
<feature type="region of interest" description="Disordered" evidence="1">
    <location>
        <begin position="201"/>
        <end position="368"/>
    </location>
</feature>
<organism evidence="3 4">
    <name type="scientific">Pantoea endophytica</name>
    <dbReference type="NCBI Taxonomy" id="92488"/>
    <lineage>
        <taxon>Bacteria</taxon>
        <taxon>Pseudomonadati</taxon>
        <taxon>Pseudomonadota</taxon>
        <taxon>Gammaproteobacteria</taxon>
        <taxon>Enterobacterales</taxon>
        <taxon>Erwiniaceae</taxon>
        <taxon>Pantoea</taxon>
    </lineage>
</organism>
<evidence type="ECO:0000259" key="2">
    <source>
        <dbReference type="Pfam" id="PF17948"/>
    </source>
</evidence>
<feature type="compositionally biased region" description="Low complexity" evidence="1">
    <location>
        <begin position="264"/>
        <end position="282"/>
    </location>
</feature>
<feature type="compositionally biased region" description="Low complexity" evidence="1">
    <location>
        <begin position="340"/>
        <end position="352"/>
    </location>
</feature>